<name>R0MNM2_NOSB1</name>
<organism evidence="6 7">
    <name type="scientific">Nosema bombycis (strain CQ1 / CVCC 102059)</name>
    <name type="common">Microsporidian parasite</name>
    <name type="synonym">Pebrine of silkworm</name>
    <dbReference type="NCBI Taxonomy" id="578461"/>
    <lineage>
        <taxon>Eukaryota</taxon>
        <taxon>Fungi</taxon>
        <taxon>Fungi incertae sedis</taxon>
        <taxon>Microsporidia</taxon>
        <taxon>Nosematidae</taxon>
        <taxon>Nosema</taxon>
    </lineage>
</organism>
<feature type="domain" description="U3 small nucleolar RNA-associated protein 6 N-terminal" evidence="5">
    <location>
        <begin position="9"/>
        <end position="88"/>
    </location>
</feature>
<keyword evidence="2" id="KW-0698">rRNA processing</keyword>
<dbReference type="EMBL" id="KB908935">
    <property type="protein sequence ID" value="EOB14453.1"/>
    <property type="molecule type" value="Genomic_DNA"/>
</dbReference>
<gene>
    <name evidence="6" type="primary">UTP6</name>
    <name evidence="6" type="ORF">NBO_27g0010</name>
</gene>
<protein>
    <submittedName>
        <fullName evidence="6">U3 small nucleolar RNA-associated protein 6</fullName>
    </submittedName>
</protein>
<dbReference type="AlphaFoldDB" id="R0MNM2"/>
<dbReference type="GO" id="GO:0032040">
    <property type="term" value="C:small-subunit processome"/>
    <property type="evidence" value="ECO:0007669"/>
    <property type="project" value="TreeGrafter"/>
</dbReference>
<keyword evidence="4" id="KW-0539">Nucleus</keyword>
<dbReference type="HOGENOM" id="CLU_1656328_0_0_1"/>
<dbReference type="OrthoDB" id="28112at2759"/>
<evidence type="ECO:0000256" key="2">
    <source>
        <dbReference type="ARBA" id="ARBA00022552"/>
    </source>
</evidence>
<accession>R0MNM2</accession>
<dbReference type="STRING" id="578461.R0MNM2"/>
<reference evidence="6 7" key="1">
    <citation type="journal article" date="2013" name="BMC Genomics">
        <title>Comparative genomics of parasitic silkworm microsporidia reveal an association between genome expansion and host adaptation.</title>
        <authorList>
            <person name="Pan G."/>
            <person name="Xu J."/>
            <person name="Li T."/>
            <person name="Xia Q."/>
            <person name="Liu S.L."/>
            <person name="Zhang G."/>
            <person name="Li S."/>
            <person name="Li C."/>
            <person name="Liu H."/>
            <person name="Yang L."/>
            <person name="Liu T."/>
            <person name="Zhang X."/>
            <person name="Wu Z."/>
            <person name="Fan W."/>
            <person name="Dang X."/>
            <person name="Xiang H."/>
            <person name="Tao M."/>
            <person name="Li Y."/>
            <person name="Hu J."/>
            <person name="Li Z."/>
            <person name="Lin L."/>
            <person name="Luo J."/>
            <person name="Geng L."/>
            <person name="Wang L."/>
            <person name="Long M."/>
            <person name="Wan Y."/>
            <person name="He N."/>
            <person name="Zhang Z."/>
            <person name="Lu C."/>
            <person name="Keeling P.J."/>
            <person name="Wang J."/>
            <person name="Xiang Z."/>
            <person name="Zhou Z."/>
        </authorList>
    </citation>
    <scope>NUCLEOTIDE SEQUENCE [LARGE SCALE GENOMIC DNA]</scope>
    <source>
        <strain evidence="7">CQ1 / CVCC 102059</strain>
    </source>
</reference>
<dbReference type="InterPro" id="IPR055347">
    <property type="entry name" value="UTP6_N"/>
</dbReference>
<comment type="subcellular location">
    <subcellularLocation>
        <location evidence="1">Nucleus</location>
        <location evidence="1">Nucleolus</location>
    </subcellularLocation>
</comment>
<dbReference type="PANTHER" id="PTHR23271:SF1">
    <property type="entry name" value="U3 SMALL NUCLEOLAR RNA-ASSOCIATED PROTEIN 6 HOMOLOG"/>
    <property type="match status" value="1"/>
</dbReference>
<evidence type="ECO:0000259" key="5">
    <source>
        <dbReference type="Pfam" id="PF08640"/>
    </source>
</evidence>
<dbReference type="InterPro" id="IPR013949">
    <property type="entry name" value="Utp6"/>
</dbReference>
<evidence type="ECO:0000256" key="1">
    <source>
        <dbReference type="ARBA" id="ARBA00004604"/>
    </source>
</evidence>
<dbReference type="OMA" id="ISEMEHM"/>
<dbReference type="Proteomes" id="UP000016927">
    <property type="component" value="Unassembled WGS sequence"/>
</dbReference>
<keyword evidence="3" id="KW-0677">Repeat</keyword>
<feature type="non-terminal residue" evidence="6">
    <location>
        <position position="160"/>
    </location>
</feature>
<evidence type="ECO:0000256" key="3">
    <source>
        <dbReference type="ARBA" id="ARBA00022737"/>
    </source>
</evidence>
<dbReference type="GO" id="GO:0030515">
    <property type="term" value="F:snoRNA binding"/>
    <property type="evidence" value="ECO:0007669"/>
    <property type="project" value="InterPro"/>
</dbReference>
<dbReference type="Pfam" id="PF08640">
    <property type="entry name" value="U3_assoc_6"/>
    <property type="match status" value="1"/>
</dbReference>
<evidence type="ECO:0000313" key="7">
    <source>
        <dbReference type="Proteomes" id="UP000016927"/>
    </source>
</evidence>
<dbReference type="GO" id="GO:0034388">
    <property type="term" value="C:Pwp2p-containing subcomplex of 90S preribosome"/>
    <property type="evidence" value="ECO:0007669"/>
    <property type="project" value="TreeGrafter"/>
</dbReference>
<sequence>MSEKVFLNLERMMPELEDYEERGVFTKNELLKIVETRKKHEFRLQRVDKKLMDFIKYIQSETSLEKIRDKRLRKHNLKNTHQDKKISKRVVLLYKLALEKFNEKDLLVDFTEYAKKKDLLFDLKDVYASCCLKNPLDVDLWIFCASNLFEMEEIDGARAL</sequence>
<dbReference type="PANTHER" id="PTHR23271">
    <property type="entry name" value="HEPATOCELLULAR CARCINOMA-ASSOCIATED ANTIGEN 66"/>
    <property type="match status" value="1"/>
</dbReference>
<keyword evidence="7" id="KW-1185">Reference proteome</keyword>
<dbReference type="GO" id="GO:0000462">
    <property type="term" value="P:maturation of SSU-rRNA from tricistronic rRNA transcript (SSU-rRNA, 5.8S rRNA, LSU-rRNA)"/>
    <property type="evidence" value="ECO:0007669"/>
    <property type="project" value="InterPro"/>
</dbReference>
<evidence type="ECO:0000313" key="6">
    <source>
        <dbReference type="EMBL" id="EOB14453.1"/>
    </source>
</evidence>
<evidence type="ECO:0000256" key="4">
    <source>
        <dbReference type="ARBA" id="ARBA00023242"/>
    </source>
</evidence>
<dbReference type="VEuPathDB" id="MicrosporidiaDB:NBO_27g0010"/>
<proteinExistence type="predicted"/>